<dbReference type="STRING" id="1437609.BCAL_2192"/>
<protein>
    <submittedName>
        <fullName evidence="1">Uncharacterized protein</fullName>
    </submittedName>
</protein>
<comment type="caution">
    <text evidence="1">The sequence shown here is derived from an EMBL/GenBank/DDBJ whole genome shotgun (WGS) entry which is preliminary data.</text>
</comment>
<gene>
    <name evidence="1" type="ORF">BCAL_2192</name>
</gene>
<name>A0A086ZWB6_9BIFI</name>
<organism evidence="1 2">
    <name type="scientific">Bifidobacterium callitrichos DSM 23973</name>
    <dbReference type="NCBI Taxonomy" id="1437609"/>
    <lineage>
        <taxon>Bacteria</taxon>
        <taxon>Bacillati</taxon>
        <taxon>Actinomycetota</taxon>
        <taxon>Actinomycetes</taxon>
        <taxon>Bifidobacteriales</taxon>
        <taxon>Bifidobacteriaceae</taxon>
        <taxon>Bifidobacterium</taxon>
    </lineage>
</organism>
<evidence type="ECO:0000313" key="1">
    <source>
        <dbReference type="EMBL" id="KFI50816.1"/>
    </source>
</evidence>
<evidence type="ECO:0000313" key="2">
    <source>
        <dbReference type="Proteomes" id="UP000029072"/>
    </source>
</evidence>
<dbReference type="Proteomes" id="UP000029072">
    <property type="component" value="Unassembled WGS sequence"/>
</dbReference>
<sequence length="93" mass="10065">MKPLQPLGSCGVAHVVQNVPCMHPLSAHPAAPDVCERTDDETAVREAATLGAIEAIAKTPRHNVRARREKDARTVCVNDIEDIETGTGRRDDL</sequence>
<dbReference type="EMBL" id="JGYS01000025">
    <property type="protein sequence ID" value="KFI50816.1"/>
    <property type="molecule type" value="Genomic_DNA"/>
</dbReference>
<dbReference type="AlphaFoldDB" id="A0A086ZWB6"/>
<accession>A0A086ZWB6</accession>
<proteinExistence type="predicted"/>
<reference evidence="1 2" key="1">
    <citation type="submission" date="2014-03" db="EMBL/GenBank/DDBJ databases">
        <title>Genomics of Bifidobacteria.</title>
        <authorList>
            <person name="Ventura M."/>
            <person name="Milani C."/>
            <person name="Lugli G.A."/>
        </authorList>
    </citation>
    <scope>NUCLEOTIDE SEQUENCE [LARGE SCALE GENOMIC DNA]</scope>
    <source>
        <strain evidence="1 2">DSM 23973</strain>
    </source>
</reference>